<gene>
    <name evidence="2" type="ORF">ATO9_00330</name>
</gene>
<evidence type="ECO:0000313" key="3">
    <source>
        <dbReference type="Proteomes" id="UP000030004"/>
    </source>
</evidence>
<evidence type="ECO:0000313" key="2">
    <source>
        <dbReference type="EMBL" id="KGM49990.1"/>
    </source>
</evidence>
<proteinExistence type="predicted"/>
<feature type="signal peptide" evidence="1">
    <location>
        <begin position="1"/>
        <end position="24"/>
    </location>
</feature>
<evidence type="ECO:0000256" key="1">
    <source>
        <dbReference type="SAM" id="SignalP"/>
    </source>
</evidence>
<accession>A0A0A0EI39</accession>
<keyword evidence="3" id="KW-1185">Reference proteome</keyword>
<dbReference type="EMBL" id="AQQX01000001">
    <property type="protein sequence ID" value="KGM49990.1"/>
    <property type="molecule type" value="Genomic_DNA"/>
</dbReference>
<reference evidence="2 3" key="1">
    <citation type="journal article" date="2015" name="Antonie Van Leeuwenhoek">
        <title>Pseudooceanicola atlanticus gen. nov. sp. nov., isolated from surface seawater of the Atlantic Ocean and reclassification of Oceanicola batsensis, Oceanicola marinus, Oceanicola nitratireducens, Oceanicola nanhaiensis, Oceanicola antarcticus and Oceanicola flagellatus, as Pseudooceanicola batsensis comb. nov., Pseudooceanicola marinus comb. nov., Pseudooceanicola nitratireducens comb. nov., Pseudooceanicola nanhaiensis comb. nov., Pseudooceanicola antarcticus comb. nov., and Pseudooceanicola flagellatus comb. nov.</title>
        <authorList>
            <person name="Lai Q."/>
            <person name="Li G."/>
            <person name="Liu X."/>
            <person name="Du Y."/>
            <person name="Sun F."/>
            <person name="Shao Z."/>
        </authorList>
    </citation>
    <scope>NUCLEOTIDE SEQUENCE [LARGE SCALE GENOMIC DNA]</scope>
    <source>
        <strain evidence="2 3">22II-s11g</strain>
    </source>
</reference>
<name>A0A0A0EI39_9RHOB</name>
<dbReference type="Proteomes" id="UP000030004">
    <property type="component" value="Unassembled WGS sequence"/>
</dbReference>
<dbReference type="OrthoDB" id="7358065at2"/>
<dbReference type="RefSeq" id="WP_043743571.1">
    <property type="nucleotide sequence ID" value="NZ_AQQX01000001.1"/>
</dbReference>
<comment type="caution">
    <text evidence="2">The sequence shown here is derived from an EMBL/GenBank/DDBJ whole genome shotgun (WGS) entry which is preliminary data.</text>
</comment>
<feature type="chain" id="PRO_5001969126" evidence="1">
    <location>
        <begin position="25"/>
        <end position="282"/>
    </location>
</feature>
<protein>
    <submittedName>
        <fullName evidence="2">Uncharacterized protein</fullName>
    </submittedName>
</protein>
<keyword evidence="1" id="KW-0732">Signal</keyword>
<organism evidence="2 3">
    <name type="scientific">Pseudooceanicola atlanticus</name>
    <dbReference type="NCBI Taxonomy" id="1461694"/>
    <lineage>
        <taxon>Bacteria</taxon>
        <taxon>Pseudomonadati</taxon>
        <taxon>Pseudomonadota</taxon>
        <taxon>Alphaproteobacteria</taxon>
        <taxon>Rhodobacterales</taxon>
        <taxon>Paracoccaceae</taxon>
        <taxon>Pseudooceanicola</taxon>
    </lineage>
</organism>
<dbReference type="AlphaFoldDB" id="A0A0A0EI39"/>
<sequence>MRRLLTQALAILTLAAATAAPALAQDWQHYSDQRGHGAFVCPTGPHPSGQRVCFELYCEAEGAPLEWHVTLSGYALDHGPQPLTIQVDGANRAALLMLQHVNDGDIDLRLPFEPAPHEPLLHVLARGASGILYLGVGDNQITLPMSLNGSAVALSKVQPLCGHEDYDPIVIPDHKPKPQADYILGAVEVRDMLVGRQLTWENAGGKAITTYKPNGQYEGLTIDGDSKRPNKGSWWLIDNGNVCWKGGAATGCFQFRQEAGQLHAYRVDGGQDLHLGQVLIRD</sequence>